<dbReference type="RefSeq" id="WP_229489374.1">
    <property type="nucleotide sequence ID" value="NZ_JAIVFQ010000085.1"/>
</dbReference>
<organism evidence="1 2">
    <name type="scientific">Nostoc favosum CHAB5714</name>
    <dbReference type="NCBI Taxonomy" id="2780399"/>
    <lineage>
        <taxon>Bacteria</taxon>
        <taxon>Bacillati</taxon>
        <taxon>Cyanobacteriota</taxon>
        <taxon>Cyanophyceae</taxon>
        <taxon>Nostocales</taxon>
        <taxon>Nostocaceae</taxon>
        <taxon>Nostoc</taxon>
        <taxon>Nostoc favosum</taxon>
    </lineage>
</organism>
<proteinExistence type="predicted"/>
<comment type="caution">
    <text evidence="1">The sequence shown here is derived from an EMBL/GenBank/DDBJ whole genome shotgun (WGS) entry which is preliminary data.</text>
</comment>
<dbReference type="EMBL" id="JAIVFQ010000085">
    <property type="protein sequence ID" value="MCC5603601.1"/>
    <property type="molecule type" value="Genomic_DNA"/>
</dbReference>
<accession>A0ABS8IIG3</accession>
<sequence length="169" mass="18794">MNIYFFSYHAPESKMIKDLGVPITTQFKGEISDIYSKGNLIFFMETLFMGGQKIKASHTIPTESIVIVEAPPILQGDWLAAGVSTLLVPQIKPETTAWGAVVLNYCRLIQIHKIEVITSPWSSNIDTEAVINQAASEIKLQRVNTSDSFSMAKFFQKLGWKPSKTVVSP</sequence>
<keyword evidence="2" id="KW-1185">Reference proteome</keyword>
<dbReference type="Proteomes" id="UP001199525">
    <property type="component" value="Unassembled WGS sequence"/>
</dbReference>
<gene>
    <name evidence="1" type="ORF">LC586_31620</name>
</gene>
<name>A0ABS8IIG3_9NOSO</name>
<reference evidence="1 2" key="1">
    <citation type="journal article" date="2021" name="Microorganisms">
        <title>Genome Evolution of Filamentous Cyanobacterium Nostoc Species: From Facultative Symbiosis to Free Living.</title>
        <authorList>
            <person name="Huo D."/>
            <person name="Li H."/>
            <person name="Cai F."/>
            <person name="Guo X."/>
            <person name="Qiao Z."/>
            <person name="Wang W."/>
            <person name="Yu G."/>
            <person name="Li R."/>
        </authorList>
    </citation>
    <scope>NUCLEOTIDE SEQUENCE [LARGE SCALE GENOMIC DNA]</scope>
    <source>
        <strain evidence="1 2">CHAB 5714</strain>
    </source>
</reference>
<evidence type="ECO:0000313" key="1">
    <source>
        <dbReference type="EMBL" id="MCC5603601.1"/>
    </source>
</evidence>
<protein>
    <submittedName>
        <fullName evidence="1">Uncharacterized protein</fullName>
    </submittedName>
</protein>
<evidence type="ECO:0000313" key="2">
    <source>
        <dbReference type="Proteomes" id="UP001199525"/>
    </source>
</evidence>